<reference evidence="1 2" key="1">
    <citation type="submission" date="2024-10" db="EMBL/GenBank/DDBJ databases">
        <title>Paracoccus drimophilus sp. nov., a novel bacterium from corn roots in Hunan.</title>
        <authorList>
            <person name="Li X."/>
        </authorList>
    </citation>
    <scope>NUCLEOTIDE SEQUENCE [LARGE SCALE GENOMIC DNA]</scope>
    <source>
        <strain evidence="1 2">NGMCC 1.201697</strain>
    </source>
</reference>
<protein>
    <submittedName>
        <fullName evidence="1">Uncharacterized protein</fullName>
    </submittedName>
</protein>
<proteinExistence type="predicted"/>
<sequence>MNAGLHECYHVVAMGPALIECGVARPLYDDLRLLAYADKDSGGCCLADHDALHHTVEARVLSLASIAPMAEIEGIHRKMILTHPGELAVNLPQQVAQVALSPEDLAHAAAYDGPPLVPGIIVRATALLADRIGLSGRMTIAKLIGTMGRVACEPPRLSAFVPFGHAESALRQARKELHARNHA</sequence>
<dbReference type="EMBL" id="JBIMPR010000001">
    <property type="protein sequence ID" value="MFH5772707.1"/>
    <property type="molecule type" value="Genomic_DNA"/>
</dbReference>
<accession>A0ABW7LIK5</accession>
<comment type="caution">
    <text evidence="1">The sequence shown here is derived from an EMBL/GenBank/DDBJ whole genome shotgun (WGS) entry which is preliminary data.</text>
</comment>
<dbReference type="RefSeq" id="WP_395131066.1">
    <property type="nucleotide sequence ID" value="NZ_JBIMPR010000001.1"/>
</dbReference>
<organism evidence="1 2">
    <name type="scientific">Paracoccus broussonetiae subsp. drimophilus</name>
    <dbReference type="NCBI Taxonomy" id="3373869"/>
    <lineage>
        <taxon>Bacteria</taxon>
        <taxon>Pseudomonadati</taxon>
        <taxon>Pseudomonadota</taxon>
        <taxon>Alphaproteobacteria</taxon>
        <taxon>Rhodobacterales</taxon>
        <taxon>Paracoccaceae</taxon>
        <taxon>Paracoccus</taxon>
        <taxon>Paracoccus broussonetiae</taxon>
    </lineage>
</organism>
<name>A0ABW7LIK5_9RHOB</name>
<gene>
    <name evidence="1" type="ORF">ACHFJ0_00570</name>
</gene>
<evidence type="ECO:0000313" key="2">
    <source>
        <dbReference type="Proteomes" id="UP001609376"/>
    </source>
</evidence>
<keyword evidence="2" id="KW-1185">Reference proteome</keyword>
<dbReference type="Proteomes" id="UP001609376">
    <property type="component" value="Unassembled WGS sequence"/>
</dbReference>
<evidence type="ECO:0000313" key="1">
    <source>
        <dbReference type="EMBL" id="MFH5772707.1"/>
    </source>
</evidence>